<keyword evidence="5" id="KW-1185">Reference proteome</keyword>
<dbReference type="CDD" id="cd00108">
    <property type="entry name" value="KR"/>
    <property type="match status" value="1"/>
</dbReference>
<dbReference type="OrthoDB" id="1915767at2759"/>
<dbReference type="SMART" id="SM00130">
    <property type="entry name" value="KR"/>
    <property type="match status" value="1"/>
</dbReference>
<dbReference type="PROSITE" id="PS00021">
    <property type="entry name" value="KRINGLE_1"/>
    <property type="match status" value="1"/>
</dbReference>
<dbReference type="InterPro" id="IPR000001">
    <property type="entry name" value="Kringle"/>
</dbReference>
<dbReference type="InParanoid" id="A0A6J2X159"/>
<dbReference type="GeneID" id="115874055"/>
<reference evidence="6" key="1">
    <citation type="submission" date="2025-08" db="UniProtKB">
        <authorList>
            <consortium name="RefSeq"/>
        </authorList>
    </citation>
    <scope>IDENTIFICATION</scope>
    <source>
        <tissue evidence="6">Gonads</tissue>
    </source>
</reference>
<comment type="caution">
    <text evidence="3">Lacks conserved residue(s) required for the propagation of feature annotation.</text>
</comment>
<evidence type="ECO:0000259" key="4">
    <source>
        <dbReference type="PROSITE" id="PS50070"/>
    </source>
</evidence>
<sequence length="206" mass="23456">MLFDTCDLKSKMNKKLTLIISLFVVFLRGFLSELPPGNLTDFSVCKVSHLGLGYTGTIAKTESRVRCQTWSMDMPHKIDQKITDDAFPFGSKKFSKNYCRNPDRRVDGPWCYTMNEDLMYETCAVPLCSFSECKITGPGSEYGGNHNRGVSDRKCLKWSKDRSKVMSNGNYTKVKKFSDYLFPDGSANKAKNYCRNPDGDIGRFFF</sequence>
<gene>
    <name evidence="6" type="primary">LOC115874055</name>
</gene>
<dbReference type="Pfam" id="PF00051">
    <property type="entry name" value="Kringle"/>
    <property type="match status" value="1"/>
</dbReference>
<dbReference type="PANTHER" id="PTHR24261:SF7">
    <property type="entry name" value="KRINGLE DOMAIN-CONTAINING PROTEIN"/>
    <property type="match status" value="1"/>
</dbReference>
<dbReference type="RefSeq" id="XP_030744966.1">
    <property type="nucleotide sequence ID" value="XM_030889106.1"/>
</dbReference>
<accession>A0A6J2X159</accession>
<dbReference type="Gene3D" id="2.40.20.10">
    <property type="entry name" value="Plasminogen Kringle 4"/>
    <property type="match status" value="2"/>
</dbReference>
<organism evidence="5 6">
    <name type="scientific">Sitophilus oryzae</name>
    <name type="common">Rice weevil</name>
    <name type="synonym">Curculio oryzae</name>
    <dbReference type="NCBI Taxonomy" id="7048"/>
    <lineage>
        <taxon>Eukaryota</taxon>
        <taxon>Metazoa</taxon>
        <taxon>Ecdysozoa</taxon>
        <taxon>Arthropoda</taxon>
        <taxon>Hexapoda</taxon>
        <taxon>Insecta</taxon>
        <taxon>Pterygota</taxon>
        <taxon>Neoptera</taxon>
        <taxon>Endopterygota</taxon>
        <taxon>Coleoptera</taxon>
        <taxon>Polyphaga</taxon>
        <taxon>Cucujiformia</taxon>
        <taxon>Curculionidae</taxon>
        <taxon>Dryophthorinae</taxon>
        <taxon>Sitophilus</taxon>
    </lineage>
</organism>
<name>A0A6J2X159_SITOR</name>
<evidence type="ECO:0000256" key="2">
    <source>
        <dbReference type="ARBA" id="ARBA00023157"/>
    </source>
</evidence>
<proteinExistence type="predicted"/>
<dbReference type="PANTHER" id="PTHR24261">
    <property type="entry name" value="PLASMINOGEN-RELATED"/>
    <property type="match status" value="1"/>
</dbReference>
<dbReference type="InterPro" id="IPR050759">
    <property type="entry name" value="Serine_protease_kringle"/>
</dbReference>
<keyword evidence="2" id="KW-1015">Disulfide bond</keyword>
<evidence type="ECO:0000313" key="6">
    <source>
        <dbReference type="RefSeq" id="XP_030744966.1"/>
    </source>
</evidence>
<evidence type="ECO:0000256" key="1">
    <source>
        <dbReference type="ARBA" id="ARBA00022572"/>
    </source>
</evidence>
<evidence type="ECO:0000256" key="3">
    <source>
        <dbReference type="PROSITE-ProRule" id="PRU00121"/>
    </source>
</evidence>
<dbReference type="InterPro" id="IPR018056">
    <property type="entry name" value="Kringle_CS"/>
</dbReference>
<dbReference type="SUPFAM" id="SSF57440">
    <property type="entry name" value="Kringle-like"/>
    <property type="match status" value="2"/>
</dbReference>
<dbReference type="Proteomes" id="UP000504635">
    <property type="component" value="Unplaced"/>
</dbReference>
<dbReference type="PROSITE" id="PS50070">
    <property type="entry name" value="KRINGLE_2"/>
    <property type="match status" value="2"/>
</dbReference>
<dbReference type="KEGG" id="soy:115874055"/>
<feature type="domain" description="Kringle" evidence="4">
    <location>
        <begin position="51"/>
        <end position="128"/>
    </location>
</feature>
<keyword evidence="1 3" id="KW-0420">Kringle</keyword>
<dbReference type="InterPro" id="IPR038178">
    <property type="entry name" value="Kringle_sf"/>
</dbReference>
<protein>
    <submittedName>
        <fullName evidence="6">Plasminogen-like</fullName>
    </submittedName>
</protein>
<evidence type="ECO:0000313" key="5">
    <source>
        <dbReference type="Proteomes" id="UP000504635"/>
    </source>
</evidence>
<dbReference type="PRINTS" id="PR00018">
    <property type="entry name" value="KRINGLE"/>
</dbReference>
<dbReference type="AlphaFoldDB" id="A0A6J2X159"/>
<feature type="domain" description="Kringle" evidence="4">
    <location>
        <begin position="135"/>
        <end position="206"/>
    </location>
</feature>
<dbReference type="InterPro" id="IPR013806">
    <property type="entry name" value="Kringle-like"/>
</dbReference>